<dbReference type="AlphaFoldDB" id="A0AAX6N181"/>
<dbReference type="SUPFAM" id="SSF51316">
    <property type="entry name" value="Mss4-like"/>
    <property type="match status" value="1"/>
</dbReference>
<dbReference type="PROSITE" id="PS51891">
    <property type="entry name" value="CENP_V_GFA"/>
    <property type="match status" value="1"/>
</dbReference>
<dbReference type="PANTHER" id="PTHR28620:SF1">
    <property type="entry name" value="CENP-V_GFA DOMAIN-CONTAINING PROTEIN"/>
    <property type="match status" value="1"/>
</dbReference>
<dbReference type="InterPro" id="IPR006913">
    <property type="entry name" value="CENP-V/GFA"/>
</dbReference>
<evidence type="ECO:0000256" key="2">
    <source>
        <dbReference type="ARBA" id="ARBA00022723"/>
    </source>
</evidence>
<dbReference type="Proteomes" id="UP001369815">
    <property type="component" value="Unassembled WGS sequence"/>
</dbReference>
<evidence type="ECO:0000313" key="5">
    <source>
        <dbReference type="EMBL" id="KAK6958453.1"/>
    </source>
</evidence>
<dbReference type="InterPro" id="IPR052355">
    <property type="entry name" value="CENP-V-like"/>
</dbReference>
<evidence type="ECO:0000256" key="1">
    <source>
        <dbReference type="ARBA" id="ARBA00005495"/>
    </source>
</evidence>
<dbReference type="PANTHER" id="PTHR28620">
    <property type="entry name" value="CENTROMERE PROTEIN V"/>
    <property type="match status" value="1"/>
</dbReference>
<evidence type="ECO:0000313" key="6">
    <source>
        <dbReference type="Proteomes" id="UP001369815"/>
    </source>
</evidence>
<accession>A0AAX6N181</accession>
<dbReference type="GO" id="GO:0046872">
    <property type="term" value="F:metal ion binding"/>
    <property type="evidence" value="ECO:0007669"/>
    <property type="project" value="UniProtKB-KW"/>
</dbReference>
<name>A0AAX6N181_9PEZI</name>
<dbReference type="Pfam" id="PF04828">
    <property type="entry name" value="GFA"/>
    <property type="match status" value="1"/>
</dbReference>
<comment type="similarity">
    <text evidence="1">Belongs to the Gfa family.</text>
</comment>
<comment type="caution">
    <text evidence="5">The sequence shown here is derived from an EMBL/GenBank/DDBJ whole genome shotgun (WGS) entry which is preliminary data.</text>
</comment>
<gene>
    <name evidence="5" type="ORF">Daesc_001254</name>
</gene>
<keyword evidence="6" id="KW-1185">Reference proteome</keyword>
<dbReference type="GO" id="GO:0016846">
    <property type="term" value="F:carbon-sulfur lyase activity"/>
    <property type="evidence" value="ECO:0007669"/>
    <property type="project" value="InterPro"/>
</dbReference>
<dbReference type="InterPro" id="IPR011057">
    <property type="entry name" value="Mss4-like_sf"/>
</dbReference>
<protein>
    <recommendedName>
        <fullName evidence="4">CENP-V/GFA domain-containing protein</fullName>
    </recommendedName>
</protein>
<reference evidence="5 6" key="1">
    <citation type="journal article" date="2024" name="Front Chem Biol">
        <title>Unveiling the potential of Daldinia eschscholtzii MFLUCC 19-0629 through bioactivity and bioinformatics studies for enhanced sustainable agriculture production.</title>
        <authorList>
            <person name="Brooks S."/>
            <person name="Weaver J.A."/>
            <person name="Klomchit A."/>
            <person name="Alharthi S.A."/>
            <person name="Onlamun T."/>
            <person name="Nurani R."/>
            <person name="Vong T.K."/>
            <person name="Alberti F."/>
            <person name="Greco C."/>
        </authorList>
    </citation>
    <scope>NUCLEOTIDE SEQUENCE [LARGE SCALE GENOMIC DNA]</scope>
    <source>
        <strain evidence="5">MFLUCC 19-0629</strain>
    </source>
</reference>
<evidence type="ECO:0000259" key="4">
    <source>
        <dbReference type="PROSITE" id="PS51891"/>
    </source>
</evidence>
<keyword evidence="2" id="KW-0479">Metal-binding</keyword>
<keyword evidence="3" id="KW-0862">Zinc</keyword>
<feature type="domain" description="CENP-V/GFA" evidence="4">
    <location>
        <begin position="103"/>
        <end position="239"/>
    </location>
</feature>
<proteinExistence type="inferred from homology"/>
<sequence length="250" mass="27566">MVQNQSTKMYRGNCHCTAYVFEVELPETIKTGLEANCSYSYKRGGIYMSPDNDDDITFVKGDPTTLSNYTFGGVKHQAIPPPWTPPKFTGPEPPAEIEAAKIHTGGCHCGAVTLAIKSKPIDSTYDGLIMECDCSICTRNAYCWIYPNKPQVTIVGASGMGYYSFGGGVWRKSFCRTCGVSVHNRIEDYSPEQIEKELPVEQRQWARDHLDWSPVNLRVIDGVDLGALNVTRVNGSERSGPPKPGGYVDP</sequence>
<organism evidence="5 6">
    <name type="scientific">Daldinia eschscholtzii</name>
    <dbReference type="NCBI Taxonomy" id="292717"/>
    <lineage>
        <taxon>Eukaryota</taxon>
        <taxon>Fungi</taxon>
        <taxon>Dikarya</taxon>
        <taxon>Ascomycota</taxon>
        <taxon>Pezizomycotina</taxon>
        <taxon>Sordariomycetes</taxon>
        <taxon>Xylariomycetidae</taxon>
        <taxon>Xylariales</taxon>
        <taxon>Hypoxylaceae</taxon>
        <taxon>Daldinia</taxon>
    </lineage>
</organism>
<dbReference type="EMBL" id="JBANMG010000001">
    <property type="protein sequence ID" value="KAK6958453.1"/>
    <property type="molecule type" value="Genomic_DNA"/>
</dbReference>
<dbReference type="Gene3D" id="2.170.150.70">
    <property type="match status" value="2"/>
</dbReference>
<evidence type="ECO:0000256" key="3">
    <source>
        <dbReference type="ARBA" id="ARBA00022833"/>
    </source>
</evidence>